<dbReference type="EMBL" id="JAMZMM010000065">
    <property type="protein sequence ID" value="MCP2728639.1"/>
    <property type="molecule type" value="Genomic_DNA"/>
</dbReference>
<reference evidence="1" key="1">
    <citation type="submission" date="2022-06" db="EMBL/GenBank/DDBJ databases">
        <title>New cyanobacteria of genus Symplocastrum in benthos of Lake Baikal.</title>
        <authorList>
            <person name="Sorokovikova E."/>
            <person name="Tikhonova I."/>
            <person name="Krasnopeev A."/>
            <person name="Evseev P."/>
            <person name="Gladkikh A."/>
            <person name="Belykh O."/>
        </authorList>
    </citation>
    <scope>NUCLEOTIDE SEQUENCE</scope>
    <source>
        <strain evidence="1">BBK-W-15</strain>
    </source>
</reference>
<sequence>MAELKALDLNDVVVERPVLDMMETAKNMRSIQVINGLEPGNLTRALNGEEVGTIIYAD</sequence>
<gene>
    <name evidence="1" type="ORF">NJ959_09165</name>
</gene>
<dbReference type="Gene3D" id="3.40.1160.10">
    <property type="entry name" value="Acetylglutamate kinase-like"/>
    <property type="match status" value="1"/>
</dbReference>
<proteinExistence type="predicted"/>
<dbReference type="InterPro" id="IPR036393">
    <property type="entry name" value="AceGlu_kinase-like_sf"/>
</dbReference>
<evidence type="ECO:0008006" key="3">
    <source>
        <dbReference type="Google" id="ProtNLM"/>
    </source>
</evidence>
<comment type="caution">
    <text evidence="1">The sequence shown here is derived from an EMBL/GenBank/DDBJ whole genome shotgun (WGS) entry which is preliminary data.</text>
</comment>
<accession>A0AAE3KLZ2</accession>
<dbReference type="AlphaFoldDB" id="A0AAE3KLZ2"/>
<evidence type="ECO:0000313" key="1">
    <source>
        <dbReference type="EMBL" id="MCP2728639.1"/>
    </source>
</evidence>
<organism evidence="1 2">
    <name type="scientific">Limnofasciculus baicalensis BBK-W-15</name>
    <dbReference type="NCBI Taxonomy" id="2699891"/>
    <lineage>
        <taxon>Bacteria</taxon>
        <taxon>Bacillati</taxon>
        <taxon>Cyanobacteriota</taxon>
        <taxon>Cyanophyceae</taxon>
        <taxon>Coleofasciculales</taxon>
        <taxon>Coleofasciculaceae</taxon>
        <taxon>Limnofasciculus</taxon>
        <taxon>Limnofasciculus baicalensis</taxon>
    </lineage>
</organism>
<keyword evidence="2" id="KW-1185">Reference proteome</keyword>
<protein>
    <recommendedName>
        <fullName evidence="3">Uridylate kinase</fullName>
    </recommendedName>
</protein>
<evidence type="ECO:0000313" key="2">
    <source>
        <dbReference type="Proteomes" id="UP001204953"/>
    </source>
</evidence>
<name>A0AAE3KLZ2_9CYAN</name>
<dbReference type="Proteomes" id="UP001204953">
    <property type="component" value="Unassembled WGS sequence"/>
</dbReference>
<dbReference type="SUPFAM" id="SSF53633">
    <property type="entry name" value="Carbamate kinase-like"/>
    <property type="match status" value="1"/>
</dbReference>